<reference evidence="2 3" key="1">
    <citation type="journal article" date="2011" name="PLoS Pathog.">
        <title>Endophytic Life Strategies Decoded by Genome and Transcriptome Analyses of the Mutualistic Root Symbiont Piriformospora indica.</title>
        <authorList>
            <person name="Zuccaro A."/>
            <person name="Lahrmann U."/>
            <person name="Guldener U."/>
            <person name="Langen G."/>
            <person name="Pfiffi S."/>
            <person name="Biedenkopf D."/>
            <person name="Wong P."/>
            <person name="Samans B."/>
            <person name="Grimm C."/>
            <person name="Basiewicz M."/>
            <person name="Murat C."/>
            <person name="Martin F."/>
            <person name="Kogel K.H."/>
        </authorList>
    </citation>
    <scope>NUCLEOTIDE SEQUENCE [LARGE SCALE GENOMIC DNA]</scope>
    <source>
        <strain evidence="2 3">DSM 11827</strain>
    </source>
</reference>
<proteinExistence type="predicted"/>
<dbReference type="HOGENOM" id="CLU_3260768_0_0_1"/>
<keyword evidence="3" id="KW-1185">Reference proteome</keyword>
<sequence>MRTFTFAVLSLAAVASAANIGRRQSQPPAFATQQTLRVCAPR</sequence>
<evidence type="ECO:0000313" key="3">
    <source>
        <dbReference type="Proteomes" id="UP000007148"/>
    </source>
</evidence>
<protein>
    <submittedName>
        <fullName evidence="2">Uncharacterized protein</fullName>
    </submittedName>
</protein>
<feature type="signal peptide" evidence="1">
    <location>
        <begin position="1"/>
        <end position="17"/>
    </location>
</feature>
<gene>
    <name evidence="2" type="ORF">PIIN_11617</name>
</gene>
<evidence type="ECO:0000313" key="2">
    <source>
        <dbReference type="EMBL" id="CCA77639.1"/>
    </source>
</evidence>
<accession>G4U246</accession>
<dbReference type="InParanoid" id="G4U246"/>
<evidence type="ECO:0000256" key="1">
    <source>
        <dbReference type="SAM" id="SignalP"/>
    </source>
</evidence>
<comment type="caution">
    <text evidence="2">The sequence shown here is derived from an EMBL/GenBank/DDBJ whole genome shotgun (WGS) entry which is preliminary data.</text>
</comment>
<feature type="chain" id="PRO_5003469555" evidence="1">
    <location>
        <begin position="18"/>
        <end position="42"/>
    </location>
</feature>
<dbReference type="Proteomes" id="UP000007148">
    <property type="component" value="Unassembled WGS sequence"/>
</dbReference>
<dbReference type="EMBL" id="CAFZ01001809">
    <property type="protein sequence ID" value="CCA77639.1"/>
    <property type="molecule type" value="Genomic_DNA"/>
</dbReference>
<keyword evidence="1" id="KW-0732">Signal</keyword>
<organism evidence="2 3">
    <name type="scientific">Serendipita indica (strain DSM 11827)</name>
    <name type="common">Root endophyte fungus</name>
    <name type="synonym">Piriformospora indica</name>
    <dbReference type="NCBI Taxonomy" id="1109443"/>
    <lineage>
        <taxon>Eukaryota</taxon>
        <taxon>Fungi</taxon>
        <taxon>Dikarya</taxon>
        <taxon>Basidiomycota</taxon>
        <taxon>Agaricomycotina</taxon>
        <taxon>Agaricomycetes</taxon>
        <taxon>Sebacinales</taxon>
        <taxon>Serendipitaceae</taxon>
        <taxon>Serendipita</taxon>
    </lineage>
</organism>
<dbReference type="AlphaFoldDB" id="G4U246"/>
<name>G4U246_SERID</name>